<gene>
    <name evidence="1" type="ORF">THAOC_12448</name>
</gene>
<dbReference type="InterPro" id="IPR011333">
    <property type="entry name" value="SKP1/BTB/POZ_sf"/>
</dbReference>
<reference evidence="1 2" key="1">
    <citation type="journal article" date="2012" name="Genome Biol.">
        <title>Genome and low-iron response of an oceanic diatom adapted to chronic iron limitation.</title>
        <authorList>
            <person name="Lommer M."/>
            <person name="Specht M."/>
            <person name="Roy A.S."/>
            <person name="Kraemer L."/>
            <person name="Andreson R."/>
            <person name="Gutowska M.A."/>
            <person name="Wolf J."/>
            <person name="Bergner S.V."/>
            <person name="Schilhabel M.B."/>
            <person name="Klostermeier U.C."/>
            <person name="Beiko R.G."/>
            <person name="Rosenstiel P."/>
            <person name="Hippler M."/>
            <person name="Laroche J."/>
        </authorList>
    </citation>
    <scope>NUCLEOTIDE SEQUENCE [LARGE SCALE GENOMIC DNA]</scope>
    <source>
        <strain evidence="1 2">CCMP1005</strain>
    </source>
</reference>
<dbReference type="OrthoDB" id="56692at2759"/>
<dbReference type="AlphaFoldDB" id="K0T837"/>
<protein>
    <submittedName>
        <fullName evidence="1">Uncharacterized protein</fullName>
    </submittedName>
</protein>
<accession>K0T837</accession>
<name>K0T837_THAOC</name>
<organism evidence="1 2">
    <name type="scientific">Thalassiosira oceanica</name>
    <name type="common">Marine diatom</name>
    <dbReference type="NCBI Taxonomy" id="159749"/>
    <lineage>
        <taxon>Eukaryota</taxon>
        <taxon>Sar</taxon>
        <taxon>Stramenopiles</taxon>
        <taxon>Ochrophyta</taxon>
        <taxon>Bacillariophyta</taxon>
        <taxon>Coscinodiscophyceae</taxon>
        <taxon>Thalassiosirophycidae</taxon>
        <taxon>Thalassiosirales</taxon>
        <taxon>Thalassiosiraceae</taxon>
        <taxon>Thalassiosira</taxon>
    </lineage>
</organism>
<evidence type="ECO:0000313" key="2">
    <source>
        <dbReference type="Proteomes" id="UP000266841"/>
    </source>
</evidence>
<sequence>MFKYILDFLRTRKLPPGLAPFSEDPNLWRALRDEAVFFALDDLIALLNTTYECSPDKCGGKGVLHWLGTKKGTEPYVNPYRRGDLGVSSWVDSVPNTPGLGHSDAKEAFVQYRPQSKYFVKEVLECGRVFGGATDNLTLPNNSKERHPIVIDLRKIRLFPTHFSLRYGGSCVEGGMQGTWKFEGSIDRESWTLLHLGRESDEHNLKHERFLQREIQCENVRLVSKLRETPEANREEIHCDYMETHYRHTWEIIDIDAIHSFYRYFRIIGADPPSDEGNLALAGLIVSDADLRRVVAAVRAATAADERILGHVVGTAVRVEDARAGLGVEILVAEEAKIVGNRAGDLGLVHVQHGWKGRQMGQAKGGGGISKLEVGKPKLTERLALSDLRGHRPRQGIVVDDQVAEPAQVTDLAGYRPIEAVLRAHIAVVPNELTLVVAALLTVECIFEPELLQLLELVQAVWYAAEHLVLGDAQVLEVLHVANVGGEVGVDLVANLVGDRAIEAVAEDVQPLHAPPGGHFRTQDSPVESPVVPVGRISPGVQRVDLRTVLAFARVGVLELHRDVEELELRRRVDLVGDLAREAVSLQLEAG</sequence>
<comment type="caution">
    <text evidence="1">The sequence shown here is derived from an EMBL/GenBank/DDBJ whole genome shotgun (WGS) entry which is preliminary data.</text>
</comment>
<dbReference type="Proteomes" id="UP000266841">
    <property type="component" value="Unassembled WGS sequence"/>
</dbReference>
<proteinExistence type="predicted"/>
<dbReference type="Gene3D" id="3.30.710.10">
    <property type="entry name" value="Potassium Channel Kv1.1, Chain A"/>
    <property type="match status" value="1"/>
</dbReference>
<evidence type="ECO:0000313" key="1">
    <source>
        <dbReference type="EMBL" id="EJK66617.1"/>
    </source>
</evidence>
<keyword evidence="2" id="KW-1185">Reference proteome</keyword>
<dbReference type="EMBL" id="AGNL01014634">
    <property type="protein sequence ID" value="EJK66617.1"/>
    <property type="molecule type" value="Genomic_DNA"/>
</dbReference>